<feature type="transmembrane region" description="Helical" evidence="2">
    <location>
        <begin position="58"/>
        <end position="82"/>
    </location>
</feature>
<dbReference type="Proteomes" id="UP001271007">
    <property type="component" value="Unassembled WGS sequence"/>
</dbReference>
<sequence length="234" mass="25542">MHAQALRTPTLGLTVLSLCLSIAIIGTAGRSLHVYYSEHSTNLWLLPVWPDHFDLRELQMLVGCAAAIVACNAVLGVSLVVAALPANGLVLITALLSTIVSIIALAFTTVLNYHAPKRDTLRTWTCRWSAVPRNLYSLGPPEEFHSLCNKTRFAYFSLIPLFILQLLLLGLGTWALFARRPQRSGHRELEKAGGGDGQYPLTNVPTGRQNPSFDTKSESSPQSYQGARVFAGKS</sequence>
<accession>A0AAJ0GHC0</accession>
<evidence type="ECO:0000256" key="2">
    <source>
        <dbReference type="SAM" id="Phobius"/>
    </source>
</evidence>
<feature type="compositionally biased region" description="Polar residues" evidence="1">
    <location>
        <begin position="200"/>
        <end position="225"/>
    </location>
</feature>
<proteinExistence type="predicted"/>
<keyword evidence="2" id="KW-1133">Transmembrane helix</keyword>
<evidence type="ECO:0000313" key="3">
    <source>
        <dbReference type="EMBL" id="KAK3057544.1"/>
    </source>
</evidence>
<feature type="transmembrane region" description="Helical" evidence="2">
    <location>
        <begin position="153"/>
        <end position="177"/>
    </location>
</feature>
<protein>
    <submittedName>
        <fullName evidence="3">Uncharacterized protein</fullName>
    </submittedName>
</protein>
<dbReference type="EMBL" id="JAWDJX010000003">
    <property type="protein sequence ID" value="KAK3057544.1"/>
    <property type="molecule type" value="Genomic_DNA"/>
</dbReference>
<organism evidence="3 4">
    <name type="scientific">Extremus antarcticus</name>
    <dbReference type="NCBI Taxonomy" id="702011"/>
    <lineage>
        <taxon>Eukaryota</taxon>
        <taxon>Fungi</taxon>
        <taxon>Dikarya</taxon>
        <taxon>Ascomycota</taxon>
        <taxon>Pezizomycotina</taxon>
        <taxon>Dothideomycetes</taxon>
        <taxon>Dothideomycetidae</taxon>
        <taxon>Mycosphaerellales</taxon>
        <taxon>Extremaceae</taxon>
        <taxon>Extremus</taxon>
    </lineage>
</organism>
<dbReference type="AlphaFoldDB" id="A0AAJ0GHC0"/>
<feature type="transmembrane region" description="Helical" evidence="2">
    <location>
        <begin position="89"/>
        <end position="111"/>
    </location>
</feature>
<keyword evidence="2" id="KW-0812">Transmembrane</keyword>
<evidence type="ECO:0000256" key="1">
    <source>
        <dbReference type="SAM" id="MobiDB-lite"/>
    </source>
</evidence>
<keyword evidence="4" id="KW-1185">Reference proteome</keyword>
<evidence type="ECO:0000313" key="4">
    <source>
        <dbReference type="Proteomes" id="UP001271007"/>
    </source>
</evidence>
<feature type="region of interest" description="Disordered" evidence="1">
    <location>
        <begin position="187"/>
        <end position="234"/>
    </location>
</feature>
<keyword evidence="2" id="KW-0472">Membrane</keyword>
<name>A0AAJ0GHC0_9PEZI</name>
<gene>
    <name evidence="3" type="ORF">LTR09_001728</name>
</gene>
<comment type="caution">
    <text evidence="3">The sequence shown here is derived from an EMBL/GenBank/DDBJ whole genome shotgun (WGS) entry which is preliminary data.</text>
</comment>
<feature type="transmembrane region" description="Helical" evidence="2">
    <location>
        <begin position="12"/>
        <end position="36"/>
    </location>
</feature>
<reference evidence="3" key="1">
    <citation type="submission" date="2023-04" db="EMBL/GenBank/DDBJ databases">
        <title>Black Yeasts Isolated from many extreme environments.</title>
        <authorList>
            <person name="Coleine C."/>
            <person name="Stajich J.E."/>
            <person name="Selbmann L."/>
        </authorList>
    </citation>
    <scope>NUCLEOTIDE SEQUENCE</scope>
    <source>
        <strain evidence="3">CCFEE 5312</strain>
    </source>
</reference>